<protein>
    <submittedName>
        <fullName evidence="1">Uncharacterized protein</fullName>
    </submittedName>
</protein>
<feature type="non-terminal residue" evidence="1">
    <location>
        <position position="85"/>
    </location>
</feature>
<proteinExistence type="predicted"/>
<organism evidence="1 2">
    <name type="scientific">Oculimacula yallundae</name>
    <dbReference type="NCBI Taxonomy" id="86028"/>
    <lineage>
        <taxon>Eukaryota</taxon>
        <taxon>Fungi</taxon>
        <taxon>Dikarya</taxon>
        <taxon>Ascomycota</taxon>
        <taxon>Pezizomycotina</taxon>
        <taxon>Leotiomycetes</taxon>
        <taxon>Helotiales</taxon>
        <taxon>Ploettnerulaceae</taxon>
        <taxon>Oculimacula</taxon>
    </lineage>
</organism>
<comment type="caution">
    <text evidence="1">The sequence shown here is derived from an EMBL/GenBank/DDBJ whole genome shotgun (WGS) entry which is preliminary data.</text>
</comment>
<accession>A0ABR4BSE9</accession>
<dbReference type="Proteomes" id="UP001595075">
    <property type="component" value="Unassembled WGS sequence"/>
</dbReference>
<gene>
    <name evidence="1" type="ORF">VTL71DRAFT_9796</name>
</gene>
<name>A0ABR4BSE9_9HELO</name>
<keyword evidence="2" id="KW-1185">Reference proteome</keyword>
<sequence length="85" mass="9635">MAGGVYLISLFEQLRGLQNQFEEWLKTFINKIILWRAVRAINHISSTFQHDSVACKVVSLFQYNRVAPIGFAEVKGVVNAIIQTP</sequence>
<evidence type="ECO:0000313" key="2">
    <source>
        <dbReference type="Proteomes" id="UP001595075"/>
    </source>
</evidence>
<dbReference type="EMBL" id="JAZHXI010000024">
    <property type="protein sequence ID" value="KAL2059974.1"/>
    <property type="molecule type" value="Genomic_DNA"/>
</dbReference>
<reference evidence="1 2" key="1">
    <citation type="journal article" date="2024" name="Commun. Biol.">
        <title>Comparative genomic analysis of thermophilic fungi reveals convergent evolutionary adaptations and gene losses.</title>
        <authorList>
            <person name="Steindorff A.S."/>
            <person name="Aguilar-Pontes M.V."/>
            <person name="Robinson A.J."/>
            <person name="Andreopoulos B."/>
            <person name="LaButti K."/>
            <person name="Kuo A."/>
            <person name="Mondo S."/>
            <person name="Riley R."/>
            <person name="Otillar R."/>
            <person name="Haridas S."/>
            <person name="Lipzen A."/>
            <person name="Grimwood J."/>
            <person name="Schmutz J."/>
            <person name="Clum A."/>
            <person name="Reid I.D."/>
            <person name="Moisan M.C."/>
            <person name="Butler G."/>
            <person name="Nguyen T.T.M."/>
            <person name="Dewar K."/>
            <person name="Conant G."/>
            <person name="Drula E."/>
            <person name="Henrissat B."/>
            <person name="Hansel C."/>
            <person name="Singer S."/>
            <person name="Hutchinson M.I."/>
            <person name="de Vries R.P."/>
            <person name="Natvig D.O."/>
            <person name="Powell A.J."/>
            <person name="Tsang A."/>
            <person name="Grigoriev I.V."/>
        </authorList>
    </citation>
    <scope>NUCLEOTIDE SEQUENCE [LARGE SCALE GENOMIC DNA]</scope>
    <source>
        <strain evidence="1 2">CBS 494.80</strain>
    </source>
</reference>
<evidence type="ECO:0000313" key="1">
    <source>
        <dbReference type="EMBL" id="KAL2059974.1"/>
    </source>
</evidence>